<comment type="catalytic activity">
    <reaction evidence="9">
        <text>5,10-methenyl-5,6,7,8-tetrahydromethanopterin + H2O = N(5)-formyl-5,6,7,8-tetrahydromethanopterin + H(+)</text>
        <dbReference type="Rhea" id="RHEA:19053"/>
        <dbReference type="ChEBI" id="CHEBI:15377"/>
        <dbReference type="ChEBI" id="CHEBI:15378"/>
        <dbReference type="ChEBI" id="CHEBI:58018"/>
        <dbReference type="ChEBI" id="CHEBI:58337"/>
        <dbReference type="EC" id="3.5.4.27"/>
    </reaction>
</comment>
<keyword evidence="7 10" id="KW-0378">Hydrolase</keyword>
<evidence type="ECO:0000313" key="10">
    <source>
        <dbReference type="EMBL" id="KUG05503.1"/>
    </source>
</evidence>
<sequence length="317" mass="34632">MYVLSVNELALEIFENLAEYAEEFNAAYHELDNGARIVDCGVSTRGGYAAGRAFTEICMGGLGEVNFRMGHIREFPVPFIDVFTDYPAISCLGAQKAGWTVKHNNYFAMGSGPARALSLKPKHTYEVIEYEDDFDSAIIALESDHLPNGGVMEKIAEEAQVDVANMCAVVAPTASIVGSIQVAGRCVETAVYKLNELGFDTKKIVAGFGTAPIPPVKKDATRAMGTTNDATIYHGRIMLTMKAPEIKEYLEKIPSNKSKGYGKPFYEIFKEAQFDFYKIDTSLFSPAEVVINELSEGVVYHCGAVNPDVTLKSFGLL</sequence>
<evidence type="ECO:0000256" key="6">
    <source>
        <dbReference type="ARBA" id="ARBA00022563"/>
    </source>
</evidence>
<dbReference type="NCBIfam" id="TIGR03120">
    <property type="entry name" value="one_C_mch"/>
    <property type="match status" value="1"/>
</dbReference>
<evidence type="ECO:0000256" key="2">
    <source>
        <dbReference type="ARBA" id="ARBA00006902"/>
    </source>
</evidence>
<keyword evidence="6" id="KW-0554">One-carbon metabolism</keyword>
<gene>
    <name evidence="10" type="ORF">ASZ90_017059</name>
</gene>
<dbReference type="InterPro" id="IPR003209">
    <property type="entry name" value="METHMP_CycHdrlase"/>
</dbReference>
<dbReference type="GO" id="GO:0006730">
    <property type="term" value="P:one-carbon metabolic process"/>
    <property type="evidence" value="ECO:0007669"/>
    <property type="project" value="UniProtKB-KW"/>
</dbReference>
<comment type="subcellular location">
    <subcellularLocation>
        <location evidence="1">Cytoplasm</location>
    </subcellularLocation>
</comment>
<accession>A0A0W8EA67</accession>
<name>A0A0W8EA67_9ZZZZ</name>
<comment type="similarity">
    <text evidence="2">Belongs to the MCH family.</text>
</comment>
<evidence type="ECO:0000256" key="7">
    <source>
        <dbReference type="ARBA" id="ARBA00022801"/>
    </source>
</evidence>
<dbReference type="HAMAP" id="MF_00486">
    <property type="entry name" value="McH"/>
    <property type="match status" value="1"/>
</dbReference>
<keyword evidence="5" id="KW-0963">Cytoplasm</keyword>
<dbReference type="Gene3D" id="3.10.340.11">
    <property type="entry name" value="Methenyltetrahydromethanopterin Cyclohydrolase, Chain A, domain 1"/>
    <property type="match status" value="1"/>
</dbReference>
<evidence type="ECO:0000256" key="8">
    <source>
        <dbReference type="ARBA" id="ARBA00030468"/>
    </source>
</evidence>
<evidence type="ECO:0000256" key="3">
    <source>
        <dbReference type="ARBA" id="ARBA00012765"/>
    </source>
</evidence>
<evidence type="ECO:0000256" key="9">
    <source>
        <dbReference type="ARBA" id="ARBA00048684"/>
    </source>
</evidence>
<evidence type="ECO:0000256" key="1">
    <source>
        <dbReference type="ARBA" id="ARBA00004496"/>
    </source>
</evidence>
<dbReference type="EMBL" id="LNQE01001810">
    <property type="protein sequence ID" value="KUG05503.1"/>
    <property type="molecule type" value="Genomic_DNA"/>
</dbReference>
<organism evidence="10">
    <name type="scientific">hydrocarbon metagenome</name>
    <dbReference type="NCBI Taxonomy" id="938273"/>
    <lineage>
        <taxon>unclassified sequences</taxon>
        <taxon>metagenomes</taxon>
        <taxon>ecological metagenomes</taxon>
    </lineage>
</organism>
<protein>
    <recommendedName>
        <fullName evidence="4">Methenyltetrahydromethanopterin cyclohydrolase</fullName>
        <ecNumber evidence="3">3.5.4.27</ecNumber>
    </recommendedName>
    <alternativeName>
        <fullName evidence="8">Methenyl-H4MPT cyclohydrolase</fullName>
    </alternativeName>
</protein>
<dbReference type="GO" id="GO:0018759">
    <property type="term" value="F:methenyltetrahydromethanopterin cyclohydrolase activity"/>
    <property type="evidence" value="ECO:0007669"/>
    <property type="project" value="UniProtKB-EC"/>
</dbReference>
<dbReference type="CDD" id="cd00545">
    <property type="entry name" value="MCH"/>
    <property type="match status" value="1"/>
</dbReference>
<comment type="caution">
    <text evidence="10">The sequence shown here is derived from an EMBL/GenBank/DDBJ whole genome shotgun (WGS) entry which is preliminary data.</text>
</comment>
<reference evidence="10" key="1">
    <citation type="journal article" date="2015" name="Proc. Natl. Acad. Sci. U.S.A.">
        <title>Networks of energetic and metabolic interactions define dynamics in microbial communities.</title>
        <authorList>
            <person name="Embree M."/>
            <person name="Liu J.K."/>
            <person name="Al-Bassam M.M."/>
            <person name="Zengler K."/>
        </authorList>
    </citation>
    <scope>NUCLEOTIDE SEQUENCE</scope>
</reference>
<dbReference type="SUPFAM" id="SSF56199">
    <property type="entry name" value="Methenyltetrahydromethanopterin cyclohydrolase"/>
    <property type="match status" value="1"/>
</dbReference>
<dbReference type="GO" id="GO:0005737">
    <property type="term" value="C:cytoplasm"/>
    <property type="evidence" value="ECO:0007669"/>
    <property type="project" value="UniProtKB-SubCell"/>
</dbReference>
<dbReference type="Pfam" id="PF02289">
    <property type="entry name" value="MCH"/>
    <property type="match status" value="1"/>
</dbReference>
<evidence type="ECO:0000256" key="5">
    <source>
        <dbReference type="ARBA" id="ARBA00022490"/>
    </source>
</evidence>
<dbReference type="Gene3D" id="3.30.1030.10">
    <property type="entry name" value="Methenyltetrahydromethanopterin Cyclohydrolase, Chain A, domain 2"/>
    <property type="match status" value="1"/>
</dbReference>
<evidence type="ECO:0000256" key="4">
    <source>
        <dbReference type="ARBA" id="ARBA00020597"/>
    </source>
</evidence>
<dbReference type="EC" id="3.5.4.27" evidence="3"/>
<dbReference type="AlphaFoldDB" id="A0A0W8EA67"/>
<proteinExistence type="inferred from homology"/>